<evidence type="ECO:0000313" key="2">
    <source>
        <dbReference type="EMBL" id="TKA42489.1"/>
    </source>
</evidence>
<feature type="compositionally biased region" description="Polar residues" evidence="1">
    <location>
        <begin position="467"/>
        <end position="477"/>
    </location>
</feature>
<dbReference type="GO" id="GO:0007131">
    <property type="term" value="P:reciprocal meiotic recombination"/>
    <property type="evidence" value="ECO:0007669"/>
    <property type="project" value="InterPro"/>
</dbReference>
<feature type="compositionally biased region" description="Low complexity" evidence="1">
    <location>
        <begin position="240"/>
        <end position="250"/>
    </location>
</feature>
<feature type="region of interest" description="Disordered" evidence="1">
    <location>
        <begin position="523"/>
        <end position="543"/>
    </location>
</feature>
<protein>
    <submittedName>
        <fullName evidence="2">Uncharacterized protein</fullName>
    </submittedName>
</protein>
<name>A0A4V5N871_9PEZI</name>
<reference evidence="2 3" key="1">
    <citation type="submission" date="2017-03" db="EMBL/GenBank/DDBJ databases">
        <title>Genomes of endolithic fungi from Antarctica.</title>
        <authorList>
            <person name="Coleine C."/>
            <person name="Masonjones S."/>
            <person name="Stajich J.E."/>
        </authorList>
    </citation>
    <scope>NUCLEOTIDE SEQUENCE [LARGE SCALE GENOMIC DNA]</scope>
    <source>
        <strain evidence="2 3">CCFEE 5311</strain>
    </source>
</reference>
<evidence type="ECO:0000313" key="3">
    <source>
        <dbReference type="Proteomes" id="UP000310066"/>
    </source>
</evidence>
<feature type="compositionally biased region" description="Basic and acidic residues" evidence="1">
    <location>
        <begin position="363"/>
        <end position="383"/>
    </location>
</feature>
<dbReference type="AlphaFoldDB" id="A0A4V5N871"/>
<comment type="caution">
    <text evidence="2">The sequence shown here is derived from an EMBL/GenBank/DDBJ whole genome shotgun (WGS) entry which is preliminary data.</text>
</comment>
<organism evidence="2 3">
    <name type="scientific">Friedmanniomyces endolithicus</name>
    <dbReference type="NCBI Taxonomy" id="329885"/>
    <lineage>
        <taxon>Eukaryota</taxon>
        <taxon>Fungi</taxon>
        <taxon>Dikarya</taxon>
        <taxon>Ascomycota</taxon>
        <taxon>Pezizomycotina</taxon>
        <taxon>Dothideomycetes</taxon>
        <taxon>Dothideomycetidae</taxon>
        <taxon>Mycosphaerellales</taxon>
        <taxon>Teratosphaeriaceae</taxon>
        <taxon>Friedmanniomyces</taxon>
    </lineage>
</organism>
<feature type="region of interest" description="Disordered" evidence="1">
    <location>
        <begin position="240"/>
        <end position="275"/>
    </location>
</feature>
<dbReference type="EMBL" id="NAJP01000023">
    <property type="protein sequence ID" value="TKA42489.1"/>
    <property type="molecule type" value="Genomic_DNA"/>
</dbReference>
<feature type="region of interest" description="Disordered" evidence="1">
    <location>
        <begin position="300"/>
        <end position="481"/>
    </location>
</feature>
<dbReference type="STRING" id="329885.A0A4V5N871"/>
<dbReference type="OrthoDB" id="5360255at2759"/>
<dbReference type="InterPro" id="IPR004354">
    <property type="entry name" value="Meiotic_Rec114"/>
</dbReference>
<proteinExistence type="predicted"/>
<feature type="compositionally biased region" description="Polar residues" evidence="1">
    <location>
        <begin position="169"/>
        <end position="194"/>
    </location>
</feature>
<feature type="compositionally biased region" description="Polar residues" evidence="1">
    <location>
        <begin position="251"/>
        <end position="265"/>
    </location>
</feature>
<feature type="region of interest" description="Disordered" evidence="1">
    <location>
        <begin position="169"/>
        <end position="198"/>
    </location>
</feature>
<feature type="compositionally biased region" description="Low complexity" evidence="1">
    <location>
        <begin position="413"/>
        <end position="423"/>
    </location>
</feature>
<evidence type="ECO:0000256" key="1">
    <source>
        <dbReference type="SAM" id="MobiDB-lite"/>
    </source>
</evidence>
<dbReference type="Proteomes" id="UP000310066">
    <property type="component" value="Unassembled WGS sequence"/>
</dbReference>
<gene>
    <name evidence="2" type="ORF">B0A54_06939</name>
</gene>
<dbReference type="Pfam" id="PF03525">
    <property type="entry name" value="Meiotic_rec114"/>
    <property type="match status" value="1"/>
</dbReference>
<sequence>MATDLCFPLLKYSHAVGMSPDNTIPWNHLQASHLFVLVTGKNTHLVDGLLTLRVVHGNRVLESIDVASYVDASRAARRGAEQHGVTPQLEQLPIFGMTKEALLALRYRPADGQTRRLQLRVESATQCLQIVNAFKARGMEFQDQRPGTGRQNTARPISAMNTERLLTATSSSPHFQSSQAGPYPSPTRNATSEIGSLPRLPTARPVETQTFAARSAEYCPGAQSQAMPPPRLLVRDEAAAPRAVVPSRPSTSQLYRSYTTPSQPLSHEVQESQRRPLDLIEERPSSTSHMATLASIREAVETESSPPRTANGMPLSVFHPTSPVRDPACSTPGAGALIGLSSDARPHTARPLTSATSIPPEMVFDHDIPPPRELPFKRPDGRRAGSAHSSSRPGTSVMSLPPLPKPKLREEGSSSSTARADSLSPEKGLSSSRPGTASPLKRGFNAVDANAEAQRAQTSMGLGAAPQGSTHGDTSPSKKTRVTELTAAAVIPPRKPSGMKELLSRCPLEERSVNARMPRTDSLADAPHETVSPPPKRAMARDPTAGAYKLAAESSITGTATGEVSIGEYATQSRQEREEVLEQFMMEHLEDPAFATLCEDVENCWRLRVVLGL</sequence>
<accession>A0A4V5N871</accession>